<feature type="region of interest" description="Disordered" evidence="9">
    <location>
        <begin position="1"/>
        <end position="28"/>
    </location>
</feature>
<dbReference type="FunFam" id="3.30.160.60:FF:000303">
    <property type="entry name" value="Zinc finger protein 41"/>
    <property type="match status" value="1"/>
</dbReference>
<reference evidence="12" key="1">
    <citation type="submission" date="2013-10" db="EMBL/GenBank/DDBJ databases">
        <title>Genome sequencing of Onchocerca volvulus.</title>
        <authorList>
            <person name="Cotton J."/>
            <person name="Tsai J."/>
            <person name="Stanley E."/>
            <person name="Tracey A."/>
            <person name="Holroyd N."/>
            <person name="Lustigman S."/>
            <person name="Berriman M."/>
        </authorList>
    </citation>
    <scope>NUCLEOTIDE SEQUENCE</scope>
</reference>
<keyword evidence="2" id="KW-0479">Metal-binding</keyword>
<feature type="domain" description="C2H2-type" evidence="10">
    <location>
        <begin position="116"/>
        <end position="143"/>
    </location>
</feature>
<keyword evidence="3" id="KW-0677">Repeat</keyword>
<dbReference type="GO" id="GO:0000981">
    <property type="term" value="F:DNA-binding transcription factor activity, RNA polymerase II-specific"/>
    <property type="evidence" value="ECO:0007669"/>
    <property type="project" value="TreeGrafter"/>
</dbReference>
<dbReference type="AlphaFoldDB" id="A0A8R1Y2G6"/>
<dbReference type="PROSITE" id="PS00028">
    <property type="entry name" value="ZINC_FINGER_C2H2_1"/>
    <property type="match status" value="3"/>
</dbReference>
<protein>
    <recommendedName>
        <fullName evidence="10">C2H2-type domain-containing protein</fullName>
    </recommendedName>
</protein>
<comment type="subcellular location">
    <subcellularLocation>
        <location evidence="1">Nucleus</location>
    </subcellularLocation>
</comment>
<keyword evidence="12" id="KW-1185">Reference proteome</keyword>
<dbReference type="Proteomes" id="UP000024404">
    <property type="component" value="Unassembled WGS sequence"/>
</dbReference>
<organism evidence="11 12">
    <name type="scientific">Onchocerca volvulus</name>
    <dbReference type="NCBI Taxonomy" id="6282"/>
    <lineage>
        <taxon>Eukaryota</taxon>
        <taxon>Metazoa</taxon>
        <taxon>Ecdysozoa</taxon>
        <taxon>Nematoda</taxon>
        <taxon>Chromadorea</taxon>
        <taxon>Rhabditida</taxon>
        <taxon>Spirurina</taxon>
        <taxon>Spiruromorpha</taxon>
        <taxon>Filarioidea</taxon>
        <taxon>Onchocercidae</taxon>
        <taxon>Onchocerca</taxon>
    </lineage>
</organism>
<dbReference type="Gene3D" id="3.30.160.60">
    <property type="entry name" value="Classic Zinc Finger"/>
    <property type="match status" value="3"/>
</dbReference>
<dbReference type="PANTHER" id="PTHR23235:SF120">
    <property type="entry name" value="KRUPPEL-LIKE FACTOR 15"/>
    <property type="match status" value="1"/>
</dbReference>
<dbReference type="PANTHER" id="PTHR23235">
    <property type="entry name" value="KRUEPPEL-LIKE TRANSCRIPTION FACTOR"/>
    <property type="match status" value="1"/>
</dbReference>
<evidence type="ECO:0000256" key="4">
    <source>
        <dbReference type="ARBA" id="ARBA00022771"/>
    </source>
</evidence>
<dbReference type="FunFam" id="3.30.160.60:FF:001465">
    <property type="entry name" value="Zinc finger protein 560"/>
    <property type="match status" value="1"/>
</dbReference>
<dbReference type="GO" id="GO:0005634">
    <property type="term" value="C:nucleus"/>
    <property type="evidence" value="ECO:0007669"/>
    <property type="project" value="UniProtKB-SubCell"/>
</dbReference>
<evidence type="ECO:0000256" key="3">
    <source>
        <dbReference type="ARBA" id="ARBA00022737"/>
    </source>
</evidence>
<dbReference type="InterPro" id="IPR036236">
    <property type="entry name" value="Znf_C2H2_sf"/>
</dbReference>
<dbReference type="GO" id="GO:0000122">
    <property type="term" value="P:negative regulation of transcription by RNA polymerase II"/>
    <property type="evidence" value="ECO:0007669"/>
    <property type="project" value="UniProtKB-ARBA"/>
</dbReference>
<name>A0A8R1Y2G6_ONCVO</name>
<dbReference type="PROSITE" id="PS50157">
    <property type="entry name" value="ZINC_FINGER_C2H2_2"/>
    <property type="match status" value="3"/>
</dbReference>
<reference evidence="11" key="2">
    <citation type="submission" date="2022-06" db="UniProtKB">
        <authorList>
            <consortium name="EnsemblMetazoa"/>
        </authorList>
    </citation>
    <scope>IDENTIFICATION</scope>
</reference>
<keyword evidence="6" id="KW-0238">DNA-binding</keyword>
<evidence type="ECO:0000256" key="6">
    <source>
        <dbReference type="ARBA" id="ARBA00023125"/>
    </source>
</evidence>
<dbReference type="OMA" id="QPNIDHE"/>
<evidence type="ECO:0000313" key="11">
    <source>
        <dbReference type="EnsemblMetazoa" id="OVOC7845.1"/>
    </source>
</evidence>
<evidence type="ECO:0000256" key="5">
    <source>
        <dbReference type="ARBA" id="ARBA00022833"/>
    </source>
</evidence>
<evidence type="ECO:0000256" key="1">
    <source>
        <dbReference type="ARBA" id="ARBA00004123"/>
    </source>
</evidence>
<keyword evidence="4 8" id="KW-0863">Zinc-finger</keyword>
<proteinExistence type="predicted"/>
<evidence type="ECO:0000256" key="8">
    <source>
        <dbReference type="PROSITE-ProRule" id="PRU00042"/>
    </source>
</evidence>
<evidence type="ECO:0000313" key="12">
    <source>
        <dbReference type="Proteomes" id="UP000024404"/>
    </source>
</evidence>
<dbReference type="SUPFAM" id="SSF57667">
    <property type="entry name" value="beta-beta-alpha zinc fingers"/>
    <property type="match status" value="2"/>
</dbReference>
<evidence type="ECO:0000256" key="2">
    <source>
        <dbReference type="ARBA" id="ARBA00022723"/>
    </source>
</evidence>
<dbReference type="SMART" id="SM00355">
    <property type="entry name" value="ZnF_C2H2"/>
    <property type="match status" value="3"/>
</dbReference>
<evidence type="ECO:0000259" key="10">
    <source>
        <dbReference type="PROSITE" id="PS50157"/>
    </source>
</evidence>
<keyword evidence="7" id="KW-0539">Nucleus</keyword>
<feature type="domain" description="C2H2-type" evidence="10">
    <location>
        <begin position="88"/>
        <end position="115"/>
    </location>
</feature>
<dbReference type="FunFam" id="3.30.160.60:FF:000145">
    <property type="entry name" value="Zinc finger protein 574"/>
    <property type="match status" value="1"/>
</dbReference>
<dbReference type="InterPro" id="IPR013087">
    <property type="entry name" value="Znf_C2H2_type"/>
</dbReference>
<dbReference type="EMBL" id="CMVM020000233">
    <property type="status" value="NOT_ANNOTATED_CDS"/>
    <property type="molecule type" value="Genomic_DNA"/>
</dbReference>
<evidence type="ECO:0000256" key="9">
    <source>
        <dbReference type="SAM" id="MobiDB-lite"/>
    </source>
</evidence>
<dbReference type="GO" id="GO:0000978">
    <property type="term" value="F:RNA polymerase II cis-regulatory region sequence-specific DNA binding"/>
    <property type="evidence" value="ECO:0007669"/>
    <property type="project" value="TreeGrafter"/>
</dbReference>
<evidence type="ECO:0000256" key="7">
    <source>
        <dbReference type="ARBA" id="ARBA00023242"/>
    </source>
</evidence>
<sequence>MMRKRSINSDRNNQSFEAKEKKNATKQLNLERTIQHQKLPNKMEKKIHMKKHTNEISDIFKCDVCGKQFPYQCRLRIHMHRHTGERSFKCNQCGKEFKYASNLKGHEQTHTNVDLFKCDKCGKIFTRNYNLKRHQKRHKCSAEMLLSIVNSLMPTSNFSAIAILINKIISTTKS</sequence>
<dbReference type="EnsemblMetazoa" id="OVOC7845.1">
    <property type="protein sequence ID" value="OVOC7845.1"/>
    <property type="gene ID" value="WBGene00244654"/>
</dbReference>
<feature type="domain" description="C2H2-type" evidence="10">
    <location>
        <begin position="60"/>
        <end position="87"/>
    </location>
</feature>
<dbReference type="GO" id="GO:0008270">
    <property type="term" value="F:zinc ion binding"/>
    <property type="evidence" value="ECO:0007669"/>
    <property type="project" value="UniProtKB-KW"/>
</dbReference>
<keyword evidence="5" id="KW-0862">Zinc</keyword>
<accession>A0A8R1Y2G6</accession>
<dbReference type="Pfam" id="PF00096">
    <property type="entry name" value="zf-C2H2"/>
    <property type="match status" value="2"/>
</dbReference>
<dbReference type="Pfam" id="PF13912">
    <property type="entry name" value="zf-C2H2_6"/>
    <property type="match status" value="1"/>
</dbReference>